<comment type="subcellular location">
    <subcellularLocation>
        <location evidence="1">Membrane</location>
        <topology evidence="1">Multi-pass membrane protein</topology>
    </subcellularLocation>
</comment>
<gene>
    <name evidence="7" type="ORF">Q75_04895</name>
</gene>
<evidence type="ECO:0000256" key="2">
    <source>
        <dbReference type="ARBA" id="ARBA00022692"/>
    </source>
</evidence>
<name>A0A147KA48_9BACI</name>
<keyword evidence="8" id="KW-1185">Reference proteome</keyword>
<feature type="transmembrane region" description="Helical" evidence="5">
    <location>
        <begin position="31"/>
        <end position="52"/>
    </location>
</feature>
<dbReference type="STRING" id="1150625.Q75_04895"/>
<keyword evidence="3 5" id="KW-1133">Transmembrane helix</keyword>
<feature type="transmembrane region" description="Helical" evidence="5">
    <location>
        <begin position="72"/>
        <end position="101"/>
    </location>
</feature>
<accession>A0A147KA48</accession>
<organism evidence="7 8">
    <name type="scientific">Bacillus coahuilensis p1.1.43</name>
    <dbReference type="NCBI Taxonomy" id="1150625"/>
    <lineage>
        <taxon>Bacteria</taxon>
        <taxon>Bacillati</taxon>
        <taxon>Bacillota</taxon>
        <taxon>Bacilli</taxon>
        <taxon>Bacillales</taxon>
        <taxon>Bacillaceae</taxon>
        <taxon>Bacillus</taxon>
    </lineage>
</organism>
<comment type="caution">
    <text evidence="7">The sequence shown here is derived from an EMBL/GenBank/DDBJ whole genome shotgun (WGS) entry which is preliminary data.</text>
</comment>
<dbReference type="EMBL" id="LDYG01000021">
    <property type="protein sequence ID" value="KUP07572.1"/>
    <property type="molecule type" value="Genomic_DNA"/>
</dbReference>
<feature type="domain" description="Yip1" evidence="6">
    <location>
        <begin position="13"/>
        <end position="210"/>
    </location>
</feature>
<evidence type="ECO:0000313" key="8">
    <source>
        <dbReference type="Proteomes" id="UP000074108"/>
    </source>
</evidence>
<dbReference type="RefSeq" id="WP_059350597.1">
    <property type="nucleotide sequence ID" value="NZ_LDYG01000021.1"/>
</dbReference>
<sequence>MEKIVETKKPSLFGLWISPGENLKRIKERPVIWIPLILSMVVMAISVYLVSINPYIYESMGDVSFDAEGMQVFAIGGAVFAGVLVAPIGILITTAVTLLFVKLFASDATFKQLFSMSIFIGFLGFTGAAFNSLISYFLGTNPEVYITSLNSLVEAEGVVGAILGSIEVFSIWTTILTAMGLQIIAELTKGKAWTIALIFYAFAVAMAVIGAMLGGASFV</sequence>
<dbReference type="OrthoDB" id="2940219at2"/>
<dbReference type="AlphaFoldDB" id="A0A147KA48"/>
<evidence type="ECO:0000259" key="6">
    <source>
        <dbReference type="Pfam" id="PF04893"/>
    </source>
</evidence>
<proteinExistence type="predicted"/>
<protein>
    <recommendedName>
        <fullName evidence="6">Yip1 domain-containing protein</fullName>
    </recommendedName>
</protein>
<evidence type="ECO:0000256" key="5">
    <source>
        <dbReference type="SAM" id="Phobius"/>
    </source>
</evidence>
<evidence type="ECO:0000256" key="3">
    <source>
        <dbReference type="ARBA" id="ARBA00022989"/>
    </source>
</evidence>
<dbReference type="InterPro" id="IPR006977">
    <property type="entry name" value="Yip1_dom"/>
</dbReference>
<reference evidence="7 8" key="1">
    <citation type="journal article" date="2016" name="Front. Microbiol.">
        <title>Microevolution Analysis of Bacillus coahuilensis Unveils Differences in Phosphorus Acquisition Strategies and Their Regulation.</title>
        <authorList>
            <person name="Gomez-Lunar Z."/>
            <person name="Hernandez-Gonzalez I."/>
            <person name="Rodriguez-Torres M.D."/>
            <person name="Souza V."/>
            <person name="Olmedo-Alvarez G."/>
        </authorList>
    </citation>
    <scope>NUCLEOTIDE SEQUENCE [LARGE SCALE GENOMIC DNA]</scope>
    <source>
        <strain evidence="8">p1.1.43</strain>
    </source>
</reference>
<keyword evidence="2 5" id="KW-0812">Transmembrane</keyword>
<evidence type="ECO:0000256" key="4">
    <source>
        <dbReference type="ARBA" id="ARBA00023136"/>
    </source>
</evidence>
<feature type="transmembrane region" description="Helical" evidence="5">
    <location>
        <begin position="113"/>
        <end position="138"/>
    </location>
</feature>
<evidence type="ECO:0000256" key="1">
    <source>
        <dbReference type="ARBA" id="ARBA00004141"/>
    </source>
</evidence>
<dbReference type="Proteomes" id="UP000074108">
    <property type="component" value="Unassembled WGS sequence"/>
</dbReference>
<feature type="transmembrane region" description="Helical" evidence="5">
    <location>
        <begin position="158"/>
        <end position="181"/>
    </location>
</feature>
<dbReference type="GO" id="GO:0016020">
    <property type="term" value="C:membrane"/>
    <property type="evidence" value="ECO:0007669"/>
    <property type="project" value="UniProtKB-SubCell"/>
</dbReference>
<feature type="transmembrane region" description="Helical" evidence="5">
    <location>
        <begin position="193"/>
        <end position="218"/>
    </location>
</feature>
<keyword evidence="4 5" id="KW-0472">Membrane</keyword>
<evidence type="ECO:0000313" key="7">
    <source>
        <dbReference type="EMBL" id="KUP07572.1"/>
    </source>
</evidence>
<dbReference type="Pfam" id="PF04893">
    <property type="entry name" value="Yip1"/>
    <property type="match status" value="1"/>
</dbReference>
<dbReference type="PATRIC" id="fig|1150625.3.peg.1027"/>